<dbReference type="InterPro" id="IPR027417">
    <property type="entry name" value="P-loop_NTPase"/>
</dbReference>
<organism evidence="8 9">
    <name type="scientific">Moraxella lacunata</name>
    <dbReference type="NCBI Taxonomy" id="477"/>
    <lineage>
        <taxon>Bacteria</taxon>
        <taxon>Pseudomonadati</taxon>
        <taxon>Pseudomonadota</taxon>
        <taxon>Gammaproteobacteria</taxon>
        <taxon>Moraxellales</taxon>
        <taxon>Moraxellaceae</taxon>
        <taxon>Moraxella</taxon>
    </lineage>
</organism>
<evidence type="ECO:0000256" key="4">
    <source>
        <dbReference type="ARBA" id="ARBA00023186"/>
    </source>
</evidence>
<feature type="domain" description="Clp ATPase C-terminal" evidence="7">
    <location>
        <begin position="777"/>
        <end position="869"/>
    </location>
</feature>
<feature type="domain" description="AAA+ ATPase" evidence="6">
    <location>
        <begin position="605"/>
        <end position="747"/>
    </location>
</feature>
<evidence type="ECO:0000256" key="5">
    <source>
        <dbReference type="SAM" id="Coils"/>
    </source>
</evidence>
<dbReference type="Pfam" id="PF07724">
    <property type="entry name" value="AAA_2"/>
    <property type="match status" value="1"/>
</dbReference>
<dbReference type="InterPro" id="IPR003593">
    <property type="entry name" value="AAA+_ATPase"/>
</dbReference>
<evidence type="ECO:0000313" key="9">
    <source>
        <dbReference type="Proteomes" id="UP000191025"/>
    </source>
</evidence>
<dbReference type="InterPro" id="IPR001270">
    <property type="entry name" value="ClpA/B"/>
</dbReference>
<dbReference type="InterPro" id="IPR036628">
    <property type="entry name" value="Clp_N_dom_sf"/>
</dbReference>
<evidence type="ECO:0000256" key="1">
    <source>
        <dbReference type="ARBA" id="ARBA00008675"/>
    </source>
</evidence>
<proteinExistence type="inferred from homology"/>
<dbReference type="Gene3D" id="3.40.50.300">
    <property type="entry name" value="P-loop containing nucleotide triphosphate hydrolases"/>
    <property type="match status" value="3"/>
</dbReference>
<dbReference type="AlphaFoldDB" id="A0A1V4GTW1"/>
<dbReference type="GO" id="GO:0016887">
    <property type="term" value="F:ATP hydrolysis activity"/>
    <property type="evidence" value="ECO:0007669"/>
    <property type="project" value="InterPro"/>
</dbReference>
<dbReference type="InterPro" id="IPR017729">
    <property type="entry name" value="ATPase_T6SS_ClpV1"/>
</dbReference>
<protein>
    <submittedName>
        <fullName evidence="8">ClpV1 family T6SS ATPase</fullName>
    </submittedName>
</protein>
<dbReference type="PANTHER" id="PTHR11638:SF184">
    <property type="entry name" value="ATPASE WITH CHAPERONE ACTIVITY"/>
    <property type="match status" value="1"/>
</dbReference>
<dbReference type="CDD" id="cd00009">
    <property type="entry name" value="AAA"/>
    <property type="match status" value="1"/>
</dbReference>
<dbReference type="GO" id="GO:0005737">
    <property type="term" value="C:cytoplasm"/>
    <property type="evidence" value="ECO:0007669"/>
    <property type="project" value="TreeGrafter"/>
</dbReference>
<evidence type="ECO:0000259" key="6">
    <source>
        <dbReference type="SMART" id="SM00382"/>
    </source>
</evidence>
<keyword evidence="3" id="KW-0067">ATP-binding</keyword>
<dbReference type="PROSITE" id="PS00870">
    <property type="entry name" value="CLPAB_1"/>
    <property type="match status" value="1"/>
</dbReference>
<dbReference type="InterPro" id="IPR041546">
    <property type="entry name" value="ClpA/ClpB_AAA_lid"/>
</dbReference>
<comment type="caution">
    <text evidence="8">The sequence shown here is derived from an EMBL/GenBank/DDBJ whole genome shotgun (WGS) entry which is preliminary data.</text>
</comment>
<dbReference type="Pfam" id="PF00004">
    <property type="entry name" value="AAA"/>
    <property type="match status" value="1"/>
</dbReference>
<dbReference type="Gene3D" id="1.10.1780.10">
    <property type="entry name" value="Clp, N-terminal domain"/>
    <property type="match status" value="1"/>
</dbReference>
<dbReference type="InterPro" id="IPR018368">
    <property type="entry name" value="ClpA/B_CS1"/>
</dbReference>
<dbReference type="InterPro" id="IPR050130">
    <property type="entry name" value="ClpA_ClpB"/>
</dbReference>
<sequence>MSQINRSALFGKLDASLYKSLESAFMFAKLRENRHVELAHWVYQILQMDDTDLRFIEGHFELNHDYLISDIANHLKTLKTGYEQVSDFSDDIMALIEESWLYTSLKFNQTRITTGHLIYTLLESNQFKHQLLRISSEFGKINTQKLYDNYSQICQHSIEKPTAQEVSLSPSDPTGQSALARFGTNLTEQARQEKLDPVTGRDNEIRQMVDILSRKKQNNPLLTGEAGVGKTAVVEGLALKIAQGDVPSHLKEVEIILLDIGALKAGASVSGEFENRLKAVIKEVHQSPKPIILFIDEIHTLVGAGGAAGTGDAANLLKPALARGELRTIGATTWSEYKKYFEKDPALTRRFQVIQVPEPSQQVATDMLRGLVGRLESHHQVLILDDAVQTAVKLSARYIPARQLPDKAISILDTACARVAVSLNSTPLSITTKEENIKSIEQQIHQLQKQQESGYLTDGDVITQKQQQIQVIQSELDVINAQYQDQKQLVEALHAIRTSIATLDDGKPEEIYVLKAEQQALITKLQTIQKQETLVHPVVDSHLIAQIIAEWTGIPVGKMMDDEVQKILHLSEILNQRIIGQPHATDMIAKRIQTARANLDNPNKPIGVFMLTGPSGVGKTETALALADIMYGGEQNLITINMSEYQEPHTVSTLKGAPPGYVGYGEGGVLTEAVRRRPYSVVLLDEIEKAHPDVHEIFFQVFDKGFMEDGEGRYIDFKNTIIILTTNVGSELTLTLCQDELLKPDIEGLATALREPLLQTFPATLLGRIQNIPYYPLNHEMMSHIITLQLNKVIKRMQDNHNITLSHDDAVITLITNRCQEIESGGRIIDAIITNQILPMISHEILLSIGNPNPIRNMTLTVVDNEFKLTIDRHTQHEDIPCP</sequence>
<dbReference type="Gene3D" id="1.10.8.60">
    <property type="match status" value="1"/>
</dbReference>
<dbReference type="EMBL" id="MXAN01000056">
    <property type="protein sequence ID" value="OPH35848.1"/>
    <property type="molecule type" value="Genomic_DNA"/>
</dbReference>
<keyword evidence="2" id="KW-0547">Nucleotide-binding</keyword>
<comment type="similarity">
    <text evidence="1">Belongs to the ClpA/ClpB family.</text>
</comment>
<dbReference type="SUPFAM" id="SSF81923">
    <property type="entry name" value="Double Clp-N motif"/>
    <property type="match status" value="1"/>
</dbReference>
<dbReference type="RefSeq" id="WP_062500127.1">
    <property type="nucleotide sequence ID" value="NZ_MXAN01000056.1"/>
</dbReference>
<dbReference type="InterPro" id="IPR019489">
    <property type="entry name" value="Clp_ATPase_C"/>
</dbReference>
<dbReference type="GO" id="GO:0005524">
    <property type="term" value="F:ATP binding"/>
    <property type="evidence" value="ECO:0007669"/>
    <property type="project" value="UniProtKB-KW"/>
</dbReference>
<dbReference type="SUPFAM" id="SSF52540">
    <property type="entry name" value="P-loop containing nucleoside triphosphate hydrolases"/>
    <property type="match status" value="2"/>
</dbReference>
<evidence type="ECO:0000256" key="2">
    <source>
        <dbReference type="ARBA" id="ARBA00022741"/>
    </source>
</evidence>
<dbReference type="CDD" id="cd19499">
    <property type="entry name" value="RecA-like_ClpB_Hsp104-like"/>
    <property type="match status" value="1"/>
</dbReference>
<name>A0A1V4GTW1_MORLA</name>
<dbReference type="PANTHER" id="PTHR11638">
    <property type="entry name" value="ATP-DEPENDENT CLP PROTEASE"/>
    <property type="match status" value="1"/>
</dbReference>
<evidence type="ECO:0000313" key="8">
    <source>
        <dbReference type="EMBL" id="OPH35848.1"/>
    </source>
</evidence>
<dbReference type="SMART" id="SM00382">
    <property type="entry name" value="AAA"/>
    <property type="match status" value="2"/>
</dbReference>
<reference evidence="9" key="1">
    <citation type="submission" date="2017-03" db="EMBL/GenBank/DDBJ databases">
        <title>Draft genome sequence of Moraxella equi CCUG 4950T type strain.</title>
        <authorList>
            <person name="Salva-Serra F."/>
            <person name="Engstrom-Jakobsson H."/>
            <person name="Thorell K."/>
            <person name="Jaen-Luchoro D."/>
            <person name="Gonzales-Siles L."/>
            <person name="Karlsson R."/>
            <person name="Yazdan S."/>
            <person name="Boulund F."/>
            <person name="Johnning A."/>
            <person name="Engstrand L."/>
            <person name="Kristiansson E."/>
            <person name="Moore E."/>
        </authorList>
    </citation>
    <scope>NUCLEOTIDE SEQUENCE [LARGE SCALE GENOMIC DNA]</scope>
    <source>
        <strain evidence="9">CCUG 4441</strain>
    </source>
</reference>
<dbReference type="Pfam" id="PF10431">
    <property type="entry name" value="ClpB_D2-small"/>
    <property type="match status" value="1"/>
</dbReference>
<dbReference type="Proteomes" id="UP000191025">
    <property type="component" value="Unassembled WGS sequence"/>
</dbReference>
<dbReference type="InterPro" id="IPR003959">
    <property type="entry name" value="ATPase_AAA_core"/>
</dbReference>
<gene>
    <name evidence="8" type="ORF">B5J94_08525</name>
</gene>
<dbReference type="FunFam" id="3.40.50.300:FF:000010">
    <property type="entry name" value="Chaperone clpB 1, putative"/>
    <property type="match status" value="1"/>
</dbReference>
<keyword evidence="4" id="KW-0143">Chaperone</keyword>
<evidence type="ECO:0000256" key="3">
    <source>
        <dbReference type="ARBA" id="ARBA00022840"/>
    </source>
</evidence>
<dbReference type="SMART" id="SM01086">
    <property type="entry name" value="ClpB_D2-small"/>
    <property type="match status" value="1"/>
</dbReference>
<dbReference type="PRINTS" id="PR00300">
    <property type="entry name" value="CLPPROTEASEA"/>
</dbReference>
<feature type="coiled-coil region" evidence="5">
    <location>
        <begin position="430"/>
        <end position="482"/>
    </location>
</feature>
<dbReference type="FunFam" id="3.40.50.300:FF:000025">
    <property type="entry name" value="ATP-dependent Clp protease subunit"/>
    <property type="match status" value="1"/>
</dbReference>
<dbReference type="GO" id="GO:0034605">
    <property type="term" value="P:cellular response to heat"/>
    <property type="evidence" value="ECO:0007669"/>
    <property type="project" value="TreeGrafter"/>
</dbReference>
<accession>A0A1V4GTW1</accession>
<keyword evidence="5" id="KW-0175">Coiled coil</keyword>
<dbReference type="NCBIfam" id="TIGR03345">
    <property type="entry name" value="VI_ClpV1"/>
    <property type="match status" value="1"/>
</dbReference>
<feature type="domain" description="AAA+ ATPase" evidence="6">
    <location>
        <begin position="216"/>
        <end position="361"/>
    </location>
</feature>
<dbReference type="Pfam" id="PF17871">
    <property type="entry name" value="AAA_lid_9"/>
    <property type="match status" value="1"/>
</dbReference>
<evidence type="ECO:0000259" key="7">
    <source>
        <dbReference type="SMART" id="SM01086"/>
    </source>
</evidence>